<dbReference type="RefSeq" id="WP_074817509.1">
    <property type="nucleotide sequence ID" value="NZ_FNTI01000001.1"/>
</dbReference>
<gene>
    <name evidence="1" type="ORF">SAMN05444171_1541</name>
</gene>
<name>A0A1H4SYQ8_9BRAD</name>
<organism evidence="1 2">
    <name type="scientific">Bradyrhizobium lablabi</name>
    <dbReference type="NCBI Taxonomy" id="722472"/>
    <lineage>
        <taxon>Bacteria</taxon>
        <taxon>Pseudomonadati</taxon>
        <taxon>Pseudomonadota</taxon>
        <taxon>Alphaproteobacteria</taxon>
        <taxon>Hyphomicrobiales</taxon>
        <taxon>Nitrobacteraceae</taxon>
        <taxon>Bradyrhizobium</taxon>
    </lineage>
</organism>
<dbReference type="Proteomes" id="UP000183208">
    <property type="component" value="Unassembled WGS sequence"/>
</dbReference>
<protein>
    <submittedName>
        <fullName evidence="1">Uncharacterized protein</fullName>
    </submittedName>
</protein>
<evidence type="ECO:0000313" key="2">
    <source>
        <dbReference type="Proteomes" id="UP000183208"/>
    </source>
</evidence>
<dbReference type="EMBL" id="FNTI01000001">
    <property type="protein sequence ID" value="SEC49084.1"/>
    <property type="molecule type" value="Genomic_DNA"/>
</dbReference>
<evidence type="ECO:0000313" key="1">
    <source>
        <dbReference type="EMBL" id="SEC49084.1"/>
    </source>
</evidence>
<dbReference type="AlphaFoldDB" id="A0A1H4SYQ8"/>
<sequence>MPTRQERLADHFIRAAGIAAVHVDATGAIGADDGAGMFGPADRTVYCCAAGNQAKVAALAAARTAPGSGYAAALAAVHAAAAEAGVAD</sequence>
<reference evidence="1 2" key="1">
    <citation type="submission" date="2016-10" db="EMBL/GenBank/DDBJ databases">
        <authorList>
            <person name="de Groot N.N."/>
        </authorList>
    </citation>
    <scope>NUCLEOTIDE SEQUENCE [LARGE SCALE GENOMIC DNA]</scope>
    <source>
        <strain evidence="1 2">GAS522</strain>
    </source>
</reference>
<proteinExistence type="predicted"/>
<accession>A0A1H4SYQ8</accession>